<proteinExistence type="predicted"/>
<dbReference type="EMBL" id="CM026430">
    <property type="protein sequence ID" value="KAG0562792.1"/>
    <property type="molecule type" value="Genomic_DNA"/>
</dbReference>
<name>A0A8T0H0Z9_CERPU</name>
<comment type="caution">
    <text evidence="1">The sequence shown here is derived from an EMBL/GenBank/DDBJ whole genome shotgun (WGS) entry which is preliminary data.</text>
</comment>
<sequence length="79" mass="8939">MAAMEVLYVVRCALLRKAAESRCVCECRLNCRVKVLAKVHSSFNSPSFDAFIIAFDVCVTLSTRNRLSGRVLRSLQEER</sequence>
<dbReference type="AlphaFoldDB" id="A0A8T0H0Z9"/>
<evidence type="ECO:0000313" key="1">
    <source>
        <dbReference type="EMBL" id="KAG0562792.1"/>
    </source>
</evidence>
<dbReference type="Proteomes" id="UP000822688">
    <property type="component" value="Chromosome 9"/>
</dbReference>
<keyword evidence="2" id="KW-1185">Reference proteome</keyword>
<accession>A0A8T0H0Z9</accession>
<organism evidence="1 2">
    <name type="scientific">Ceratodon purpureus</name>
    <name type="common">Fire moss</name>
    <name type="synonym">Dicranum purpureum</name>
    <dbReference type="NCBI Taxonomy" id="3225"/>
    <lineage>
        <taxon>Eukaryota</taxon>
        <taxon>Viridiplantae</taxon>
        <taxon>Streptophyta</taxon>
        <taxon>Embryophyta</taxon>
        <taxon>Bryophyta</taxon>
        <taxon>Bryophytina</taxon>
        <taxon>Bryopsida</taxon>
        <taxon>Dicranidae</taxon>
        <taxon>Pseudoditrichales</taxon>
        <taxon>Ditrichaceae</taxon>
        <taxon>Ceratodon</taxon>
    </lineage>
</organism>
<evidence type="ECO:0000313" key="2">
    <source>
        <dbReference type="Proteomes" id="UP000822688"/>
    </source>
</evidence>
<protein>
    <submittedName>
        <fullName evidence="1">Uncharacterized protein</fullName>
    </submittedName>
</protein>
<reference evidence="1" key="1">
    <citation type="submission" date="2020-06" db="EMBL/GenBank/DDBJ databases">
        <title>WGS assembly of Ceratodon purpureus strain R40.</title>
        <authorList>
            <person name="Carey S.B."/>
            <person name="Jenkins J."/>
            <person name="Shu S."/>
            <person name="Lovell J.T."/>
            <person name="Sreedasyam A."/>
            <person name="Maumus F."/>
            <person name="Tiley G.P."/>
            <person name="Fernandez-Pozo N."/>
            <person name="Barry K."/>
            <person name="Chen C."/>
            <person name="Wang M."/>
            <person name="Lipzen A."/>
            <person name="Daum C."/>
            <person name="Saski C.A."/>
            <person name="Payton A.C."/>
            <person name="Mcbreen J.C."/>
            <person name="Conrad R.E."/>
            <person name="Kollar L.M."/>
            <person name="Olsson S."/>
            <person name="Huttunen S."/>
            <person name="Landis J.B."/>
            <person name="Wickett N.J."/>
            <person name="Johnson M.G."/>
            <person name="Rensing S.A."/>
            <person name="Grimwood J."/>
            <person name="Schmutz J."/>
            <person name="Mcdaniel S.F."/>
        </authorList>
    </citation>
    <scope>NUCLEOTIDE SEQUENCE</scope>
    <source>
        <strain evidence="1">R40</strain>
    </source>
</reference>
<gene>
    <name evidence="1" type="ORF">KC19_9G171600</name>
</gene>